<gene>
    <name evidence="2" type="ORF">D9615_009846</name>
</gene>
<accession>A0A8H5GX63</accession>
<keyword evidence="3" id="KW-1185">Reference proteome</keyword>
<proteinExistence type="predicted"/>
<comment type="caution">
    <text evidence="2">The sequence shown here is derived from an EMBL/GenBank/DDBJ whole genome shotgun (WGS) entry which is preliminary data.</text>
</comment>
<evidence type="ECO:0000256" key="1">
    <source>
        <dbReference type="SAM" id="MobiDB-lite"/>
    </source>
</evidence>
<dbReference type="Proteomes" id="UP000565441">
    <property type="component" value="Unassembled WGS sequence"/>
</dbReference>
<dbReference type="AlphaFoldDB" id="A0A8H5GX63"/>
<feature type="region of interest" description="Disordered" evidence="1">
    <location>
        <begin position="420"/>
        <end position="492"/>
    </location>
</feature>
<sequence>MPYITPDANCVEEDQLEGADNPTDRFSAALEDFDDDSNHKFGIQAPLEDEPTIVYELPDTGGCWLPKVPTLPAKLPSRGEGMFNRERERILLDPHLTGIPVKFRETYNGIPVLTLPELNGQSVLAHGACNSPRPRYSEGPSSGGAQSLHTRPTVTQDIPLLSSQTDPVQYTGTVEADITPPSSVPAVNSLIPSFSASPTSAERHEDFAKSVEQLMGRGSRKSLTCKMARFHGRPPLLVLARSSQLQDVLDTTGPAAMPSISPGPPSTSFFDLAPRALNELPYPIQPLTHQSLSSSSGLSHGRNLNSFDDFSKHLISRMGVLSLDTRSLDVTSSESSDGSSPSVQSTPATSVYSPNPSQPRSPLSLSMSPEPCSTVIPPAPAPSLSSVMVGDTSTSQAATRAPVIRLENLKFENCIGAFAISPPAQSSGSTQTQSSRQPRSAARTSRHNKATASSTALPYPTPATIKTAGAVSLKTTSRSGTGGPNRRRTRGARLYCPSPEVCKRDSSFGTKLELNRHLLGTGPHLKNLSPEERKEREKYQMERTCDVCGSELTRKDSLKRHKDAKACGKRTTTLDRLNNAS</sequence>
<dbReference type="EMBL" id="JAACJP010000042">
    <property type="protein sequence ID" value="KAF5372672.1"/>
    <property type="molecule type" value="Genomic_DNA"/>
</dbReference>
<evidence type="ECO:0000313" key="2">
    <source>
        <dbReference type="EMBL" id="KAF5372672.1"/>
    </source>
</evidence>
<organism evidence="2 3">
    <name type="scientific">Tricholomella constricta</name>
    <dbReference type="NCBI Taxonomy" id="117010"/>
    <lineage>
        <taxon>Eukaryota</taxon>
        <taxon>Fungi</taxon>
        <taxon>Dikarya</taxon>
        <taxon>Basidiomycota</taxon>
        <taxon>Agaricomycotina</taxon>
        <taxon>Agaricomycetes</taxon>
        <taxon>Agaricomycetidae</taxon>
        <taxon>Agaricales</taxon>
        <taxon>Tricholomatineae</taxon>
        <taxon>Lyophyllaceae</taxon>
        <taxon>Tricholomella</taxon>
    </lineage>
</organism>
<evidence type="ECO:0000313" key="3">
    <source>
        <dbReference type="Proteomes" id="UP000565441"/>
    </source>
</evidence>
<feature type="compositionally biased region" description="Low complexity" evidence="1">
    <location>
        <begin position="421"/>
        <end position="443"/>
    </location>
</feature>
<dbReference type="OrthoDB" id="10692567at2759"/>
<feature type="region of interest" description="Disordered" evidence="1">
    <location>
        <begin position="330"/>
        <end position="379"/>
    </location>
</feature>
<protein>
    <submittedName>
        <fullName evidence="2">Uncharacterized protein</fullName>
    </submittedName>
</protein>
<feature type="compositionally biased region" description="Polar residues" evidence="1">
    <location>
        <begin position="348"/>
        <end position="367"/>
    </location>
</feature>
<name>A0A8H5GX63_9AGAR</name>
<feature type="compositionally biased region" description="Low complexity" evidence="1">
    <location>
        <begin position="330"/>
        <end position="347"/>
    </location>
</feature>
<feature type="compositionally biased region" description="Polar residues" evidence="1">
    <location>
        <begin position="139"/>
        <end position="149"/>
    </location>
</feature>
<reference evidence="2 3" key="1">
    <citation type="journal article" date="2020" name="ISME J.">
        <title>Uncovering the hidden diversity of litter-decomposition mechanisms in mushroom-forming fungi.</title>
        <authorList>
            <person name="Floudas D."/>
            <person name="Bentzer J."/>
            <person name="Ahren D."/>
            <person name="Johansson T."/>
            <person name="Persson P."/>
            <person name="Tunlid A."/>
        </authorList>
    </citation>
    <scope>NUCLEOTIDE SEQUENCE [LARGE SCALE GENOMIC DNA]</scope>
    <source>
        <strain evidence="2 3">CBS 661.87</strain>
    </source>
</reference>
<feature type="region of interest" description="Disordered" evidence="1">
    <location>
        <begin position="129"/>
        <end position="149"/>
    </location>
</feature>